<dbReference type="Gene3D" id="3.40.50.2300">
    <property type="match status" value="2"/>
</dbReference>
<sequence length="342" mass="36754">MGVSLKDIAARAGVSLSTVSNVVNGYRPVGEETRQRVQSAIDELGYAPNLSARHLRLGRSGIIALAIPEFDNPYFAELAGAAIREAAGLGYTLVMEDTAGAYEREVLMIDNSRRQIFDGLIFSPVAVSREEVLASPPTTPMVLIGEGVYDVPHDHIAIDNIAASHVAVQHLVSLDRYRIAFIGAQAGDHRQSAHLRLRGYREALAGAGLPWDPALAAPTTAFGRADGLLAMRDLLARTQPPDAVFAYNDLVAIGAIRAVVEAGLRIPDDVAVIGIDDIEDGRFSNPTLTTIAPDKEHIGRLAVRRLVARIEGTPVGPPYDVQPPFRLVTRESTLGGRRPIRA</sequence>
<dbReference type="CDD" id="cd06267">
    <property type="entry name" value="PBP1_LacI_sugar_binding-like"/>
    <property type="match status" value="1"/>
</dbReference>
<dbReference type="SUPFAM" id="SSF47413">
    <property type="entry name" value="lambda repressor-like DNA-binding domains"/>
    <property type="match status" value="1"/>
</dbReference>
<name>A0ABQ4CAR5_9ACTN</name>
<dbReference type="PANTHER" id="PTHR30146:SF153">
    <property type="entry name" value="LACTOSE OPERON REPRESSOR"/>
    <property type="match status" value="1"/>
</dbReference>
<keyword evidence="3" id="KW-0804">Transcription</keyword>
<dbReference type="PROSITE" id="PS50932">
    <property type="entry name" value="HTH_LACI_2"/>
    <property type="match status" value="1"/>
</dbReference>
<keyword evidence="2" id="KW-0238">DNA-binding</keyword>
<dbReference type="RefSeq" id="WP_203706694.1">
    <property type="nucleotide sequence ID" value="NZ_BAAALU010000004.1"/>
</dbReference>
<protein>
    <submittedName>
        <fullName evidence="5">LacI family transcriptional regulator</fullName>
    </submittedName>
</protein>
<dbReference type="CDD" id="cd01392">
    <property type="entry name" value="HTH_LacI"/>
    <property type="match status" value="1"/>
</dbReference>
<dbReference type="SMART" id="SM00354">
    <property type="entry name" value="HTH_LACI"/>
    <property type="match status" value="1"/>
</dbReference>
<evidence type="ECO:0000256" key="1">
    <source>
        <dbReference type="ARBA" id="ARBA00023015"/>
    </source>
</evidence>
<evidence type="ECO:0000313" key="6">
    <source>
        <dbReference type="Proteomes" id="UP000624325"/>
    </source>
</evidence>
<dbReference type="InterPro" id="IPR028082">
    <property type="entry name" value="Peripla_BP_I"/>
</dbReference>
<dbReference type="Gene3D" id="1.10.260.40">
    <property type="entry name" value="lambda repressor-like DNA-binding domains"/>
    <property type="match status" value="1"/>
</dbReference>
<dbReference type="InterPro" id="IPR000843">
    <property type="entry name" value="HTH_LacI"/>
</dbReference>
<dbReference type="SUPFAM" id="SSF53822">
    <property type="entry name" value="Periplasmic binding protein-like I"/>
    <property type="match status" value="1"/>
</dbReference>
<reference evidence="5 6" key="1">
    <citation type="submission" date="2021-01" db="EMBL/GenBank/DDBJ databases">
        <title>Whole genome shotgun sequence of Asanoa iriomotensis NBRC 100142.</title>
        <authorList>
            <person name="Komaki H."/>
            <person name="Tamura T."/>
        </authorList>
    </citation>
    <scope>NUCLEOTIDE SEQUENCE [LARGE SCALE GENOMIC DNA]</scope>
    <source>
        <strain evidence="5 6">NBRC 100142</strain>
    </source>
</reference>
<comment type="caution">
    <text evidence="5">The sequence shown here is derived from an EMBL/GenBank/DDBJ whole genome shotgun (WGS) entry which is preliminary data.</text>
</comment>
<dbReference type="InterPro" id="IPR010982">
    <property type="entry name" value="Lambda_DNA-bd_dom_sf"/>
</dbReference>
<gene>
    <name evidence="5" type="ORF">Air01nite_59650</name>
</gene>
<evidence type="ECO:0000256" key="3">
    <source>
        <dbReference type="ARBA" id="ARBA00023163"/>
    </source>
</evidence>
<dbReference type="PANTHER" id="PTHR30146">
    <property type="entry name" value="LACI-RELATED TRANSCRIPTIONAL REPRESSOR"/>
    <property type="match status" value="1"/>
</dbReference>
<dbReference type="Pfam" id="PF13377">
    <property type="entry name" value="Peripla_BP_3"/>
    <property type="match status" value="1"/>
</dbReference>
<dbReference type="InterPro" id="IPR046335">
    <property type="entry name" value="LacI/GalR-like_sensor"/>
</dbReference>
<keyword evidence="6" id="KW-1185">Reference proteome</keyword>
<evidence type="ECO:0000256" key="2">
    <source>
        <dbReference type="ARBA" id="ARBA00023125"/>
    </source>
</evidence>
<accession>A0ABQ4CAR5</accession>
<dbReference type="EMBL" id="BONC01000055">
    <property type="protein sequence ID" value="GIF59870.1"/>
    <property type="molecule type" value="Genomic_DNA"/>
</dbReference>
<feature type="domain" description="HTH lacI-type" evidence="4">
    <location>
        <begin position="3"/>
        <end position="57"/>
    </location>
</feature>
<evidence type="ECO:0000313" key="5">
    <source>
        <dbReference type="EMBL" id="GIF59870.1"/>
    </source>
</evidence>
<evidence type="ECO:0000259" key="4">
    <source>
        <dbReference type="PROSITE" id="PS50932"/>
    </source>
</evidence>
<dbReference type="Proteomes" id="UP000624325">
    <property type="component" value="Unassembled WGS sequence"/>
</dbReference>
<dbReference type="PROSITE" id="PS00356">
    <property type="entry name" value="HTH_LACI_1"/>
    <property type="match status" value="1"/>
</dbReference>
<organism evidence="5 6">
    <name type="scientific">Asanoa iriomotensis</name>
    <dbReference type="NCBI Taxonomy" id="234613"/>
    <lineage>
        <taxon>Bacteria</taxon>
        <taxon>Bacillati</taxon>
        <taxon>Actinomycetota</taxon>
        <taxon>Actinomycetes</taxon>
        <taxon>Micromonosporales</taxon>
        <taxon>Micromonosporaceae</taxon>
        <taxon>Asanoa</taxon>
    </lineage>
</organism>
<dbReference type="Pfam" id="PF00356">
    <property type="entry name" value="LacI"/>
    <property type="match status" value="1"/>
</dbReference>
<keyword evidence="1" id="KW-0805">Transcription regulation</keyword>
<proteinExistence type="predicted"/>